<evidence type="ECO:0000313" key="3">
    <source>
        <dbReference type="Proteomes" id="UP000719766"/>
    </source>
</evidence>
<evidence type="ECO:0000313" key="2">
    <source>
        <dbReference type="EMBL" id="KAG1803865.1"/>
    </source>
</evidence>
<proteinExistence type="predicted"/>
<dbReference type="EMBL" id="JABBWE010000004">
    <property type="protein sequence ID" value="KAG1803865.1"/>
    <property type="molecule type" value="Genomic_DNA"/>
</dbReference>
<dbReference type="GeneID" id="64593391"/>
<feature type="compositionally biased region" description="Low complexity" evidence="1">
    <location>
        <begin position="283"/>
        <end position="293"/>
    </location>
</feature>
<dbReference type="RefSeq" id="XP_041166211.1">
    <property type="nucleotide sequence ID" value="XM_041299627.1"/>
</dbReference>
<feature type="region of interest" description="Disordered" evidence="1">
    <location>
        <begin position="259"/>
        <end position="300"/>
    </location>
</feature>
<dbReference type="OrthoDB" id="2676029at2759"/>
<sequence length="601" mass="66833">MPPSRSITLFQPNPEISDYAGTTHSVRFTHPGHHAFRHTANVLNAHSIDGNHHADYLVFNSSQYKDLRDDARHVGEFLPSIVISAKFAKPELISQYGNINIPAIELPLEARSIRSPTPMAFARCITSGPFLPDYDIEFRKFYNKTIPLPTISFEDLAHMTASDIDNLPDIPDPKRPDPTFDPRIQRSLLLRPAQDTKDTFSATMEFKRSEVRLKKEEETDDEAAVRRKVPPTPPPSPAAVSQAPALKPVSLPIAEGWTNIMKDTSGGDTDAEGIPDDEDSSEESISTNSSSMSDGEDDTLTLPSQTLVYRRLSHLAQDLANPQSRRTMPALIPSLKFNRTLDALDEVDESEDILPRNTPVAFGLTTDKLQYDPLPFAGLYDARLVIRLISACQFLAKAMADQATRELGLELAGFHIARPSSIFHNDTPDYSKAVPRGRTRLHTHMYELQNMRASACTILQLTHATLTPIQSQESLLSLIFIIVVDGVRCIPANVNRAAFFLQACPSSNPLFTIDEAATLRTTSGIFRFYSYFQLADTIDDLLALSLPDEDVVHQLLQNYSLDDLRGTGVKPNISSNYLLCVAESQAQRCFNTQRVGPYILE</sequence>
<keyword evidence="3" id="KW-1185">Reference proteome</keyword>
<organism evidence="2 3">
    <name type="scientific">Suillus plorans</name>
    <dbReference type="NCBI Taxonomy" id="116603"/>
    <lineage>
        <taxon>Eukaryota</taxon>
        <taxon>Fungi</taxon>
        <taxon>Dikarya</taxon>
        <taxon>Basidiomycota</taxon>
        <taxon>Agaricomycotina</taxon>
        <taxon>Agaricomycetes</taxon>
        <taxon>Agaricomycetidae</taxon>
        <taxon>Boletales</taxon>
        <taxon>Suillineae</taxon>
        <taxon>Suillaceae</taxon>
        <taxon>Suillus</taxon>
    </lineage>
</organism>
<name>A0A9P7DV83_9AGAM</name>
<comment type="caution">
    <text evidence="2">The sequence shown here is derived from an EMBL/GenBank/DDBJ whole genome shotgun (WGS) entry which is preliminary data.</text>
</comment>
<protein>
    <submittedName>
        <fullName evidence="2">Uncharacterized protein</fullName>
    </submittedName>
</protein>
<feature type="compositionally biased region" description="Acidic residues" evidence="1">
    <location>
        <begin position="269"/>
        <end position="282"/>
    </location>
</feature>
<dbReference type="Proteomes" id="UP000719766">
    <property type="component" value="Unassembled WGS sequence"/>
</dbReference>
<dbReference type="AlphaFoldDB" id="A0A9P7DV83"/>
<gene>
    <name evidence="2" type="ORF">HD556DRAFT_1303853</name>
</gene>
<evidence type="ECO:0000256" key="1">
    <source>
        <dbReference type="SAM" id="MobiDB-lite"/>
    </source>
</evidence>
<reference evidence="2" key="1">
    <citation type="journal article" date="2020" name="New Phytol.">
        <title>Comparative genomics reveals dynamic genome evolution in host specialist ectomycorrhizal fungi.</title>
        <authorList>
            <person name="Lofgren L.A."/>
            <person name="Nguyen N.H."/>
            <person name="Vilgalys R."/>
            <person name="Ruytinx J."/>
            <person name="Liao H.L."/>
            <person name="Branco S."/>
            <person name="Kuo A."/>
            <person name="LaButti K."/>
            <person name="Lipzen A."/>
            <person name="Andreopoulos W."/>
            <person name="Pangilinan J."/>
            <person name="Riley R."/>
            <person name="Hundley H."/>
            <person name="Na H."/>
            <person name="Barry K."/>
            <person name="Grigoriev I.V."/>
            <person name="Stajich J.E."/>
            <person name="Kennedy P.G."/>
        </authorList>
    </citation>
    <scope>NUCLEOTIDE SEQUENCE</scope>
    <source>
        <strain evidence="2">S12</strain>
    </source>
</reference>
<feature type="region of interest" description="Disordered" evidence="1">
    <location>
        <begin position="211"/>
        <end position="247"/>
    </location>
</feature>
<accession>A0A9P7DV83</accession>